<dbReference type="InterPro" id="IPR001148">
    <property type="entry name" value="CA_dom"/>
</dbReference>
<keyword evidence="3" id="KW-0479">Metal-binding</keyword>
<comment type="similarity">
    <text evidence="1">Belongs to the alpha-carbonic anhydrase family.</text>
</comment>
<dbReference type="Proteomes" id="UP001205105">
    <property type="component" value="Unassembled WGS sequence"/>
</dbReference>
<evidence type="ECO:0000256" key="1">
    <source>
        <dbReference type="ARBA" id="ARBA00010718"/>
    </source>
</evidence>
<keyword evidence="9" id="KW-1185">Reference proteome</keyword>
<dbReference type="EC" id="4.2.1.1" evidence="2"/>
<dbReference type="InterPro" id="IPR023561">
    <property type="entry name" value="Carbonic_anhydrase_a-class"/>
</dbReference>
<organism evidence="8 9">
    <name type="scientific">Chlorella ohadii</name>
    <dbReference type="NCBI Taxonomy" id="2649997"/>
    <lineage>
        <taxon>Eukaryota</taxon>
        <taxon>Viridiplantae</taxon>
        <taxon>Chlorophyta</taxon>
        <taxon>core chlorophytes</taxon>
        <taxon>Trebouxiophyceae</taxon>
        <taxon>Chlorellales</taxon>
        <taxon>Chlorellaceae</taxon>
        <taxon>Chlorella clade</taxon>
        <taxon>Chlorella</taxon>
    </lineage>
</organism>
<dbReference type="CDD" id="cd03124">
    <property type="entry name" value="alpha_CA_prokaryotic_like"/>
    <property type="match status" value="1"/>
</dbReference>
<reference evidence="8" key="1">
    <citation type="submission" date="2020-11" db="EMBL/GenBank/DDBJ databases">
        <title>Chlorella ohadii genome sequencing and assembly.</title>
        <authorList>
            <person name="Murik O."/>
            <person name="Treves H."/>
            <person name="Kedem I."/>
            <person name="Shotland Y."/>
            <person name="Kaplan A."/>
        </authorList>
    </citation>
    <scope>NUCLEOTIDE SEQUENCE</scope>
    <source>
        <strain evidence="8">1</strain>
    </source>
</reference>
<dbReference type="AlphaFoldDB" id="A0AAD5DNA6"/>
<dbReference type="SUPFAM" id="SSF51069">
    <property type="entry name" value="Carbonic anhydrase"/>
    <property type="match status" value="1"/>
</dbReference>
<evidence type="ECO:0000256" key="6">
    <source>
        <dbReference type="ARBA" id="ARBA00048348"/>
    </source>
</evidence>
<keyword evidence="5" id="KW-0456">Lyase</keyword>
<dbReference type="InterPro" id="IPR036398">
    <property type="entry name" value="CA_dom_sf"/>
</dbReference>
<evidence type="ECO:0000256" key="4">
    <source>
        <dbReference type="ARBA" id="ARBA00022833"/>
    </source>
</evidence>
<dbReference type="EMBL" id="JADXDR010000118">
    <property type="protein sequence ID" value="KAI7838845.1"/>
    <property type="molecule type" value="Genomic_DNA"/>
</dbReference>
<gene>
    <name evidence="8" type="ORF">COHA_007459</name>
</gene>
<dbReference type="SMART" id="SM01057">
    <property type="entry name" value="Carb_anhydrase"/>
    <property type="match status" value="1"/>
</dbReference>
<protein>
    <recommendedName>
        <fullName evidence="2">carbonic anhydrase</fullName>
        <ecNumber evidence="2">4.2.1.1</ecNumber>
    </recommendedName>
</protein>
<dbReference type="GO" id="GO:0008270">
    <property type="term" value="F:zinc ion binding"/>
    <property type="evidence" value="ECO:0007669"/>
    <property type="project" value="InterPro"/>
</dbReference>
<dbReference type="Pfam" id="PF00194">
    <property type="entry name" value="Carb_anhydrase"/>
    <property type="match status" value="1"/>
</dbReference>
<dbReference type="Gene3D" id="3.10.200.10">
    <property type="entry name" value="Alpha carbonic anhydrase"/>
    <property type="match status" value="1"/>
</dbReference>
<dbReference type="PROSITE" id="PS51144">
    <property type="entry name" value="ALPHA_CA_2"/>
    <property type="match status" value="1"/>
</dbReference>
<name>A0AAD5DNA6_9CHLO</name>
<sequence length="345" mass="37153">MRGVAAAACGGRGQPASWCNTRNKEALNLSVATRPTPHPTVTLYWQHISPAPIHVYFAQEEHLQAHHRSLLAAAGDWNYKNNGADWTGDCKGRAQSPIGITTSKLSKSMPEAGRAKLKFGTAKGLKVINTGTAIQIEWDSLEGTAASVPVAGDAWGAIFEEEGTKTGDIKQVPVKPLQMHWHSTCEHIVDGEVCALELHIVTAVDNTTDVKVPQTCNEKLCLAVFGIKQELKKDAYEAGDKFVQTVIDNLPKSVGKDAATSLKDSSLDLDSLLPSDKEYATYYGSLTAPPCSEGVQWHVFLESNEILSAAQLDAFQAAFAGATGGRTTNRQIMPVNGRTILKSEN</sequence>
<proteinExistence type="inferred from homology"/>
<dbReference type="GO" id="GO:0004089">
    <property type="term" value="F:carbonate dehydratase activity"/>
    <property type="evidence" value="ECO:0007669"/>
    <property type="project" value="UniProtKB-EC"/>
</dbReference>
<dbReference type="PANTHER" id="PTHR18952">
    <property type="entry name" value="CARBONIC ANHYDRASE"/>
    <property type="match status" value="1"/>
</dbReference>
<evidence type="ECO:0000313" key="8">
    <source>
        <dbReference type="EMBL" id="KAI7838845.1"/>
    </source>
</evidence>
<comment type="catalytic activity">
    <reaction evidence="6">
        <text>hydrogencarbonate + H(+) = CO2 + H2O</text>
        <dbReference type="Rhea" id="RHEA:10748"/>
        <dbReference type="ChEBI" id="CHEBI:15377"/>
        <dbReference type="ChEBI" id="CHEBI:15378"/>
        <dbReference type="ChEBI" id="CHEBI:16526"/>
        <dbReference type="ChEBI" id="CHEBI:17544"/>
        <dbReference type="EC" id="4.2.1.1"/>
    </reaction>
</comment>
<accession>A0AAD5DNA6</accession>
<evidence type="ECO:0000256" key="3">
    <source>
        <dbReference type="ARBA" id="ARBA00022723"/>
    </source>
</evidence>
<evidence type="ECO:0000256" key="2">
    <source>
        <dbReference type="ARBA" id="ARBA00012925"/>
    </source>
</evidence>
<evidence type="ECO:0000256" key="5">
    <source>
        <dbReference type="ARBA" id="ARBA00023239"/>
    </source>
</evidence>
<evidence type="ECO:0000313" key="9">
    <source>
        <dbReference type="Proteomes" id="UP001205105"/>
    </source>
</evidence>
<comment type="caution">
    <text evidence="8">The sequence shown here is derived from an EMBL/GenBank/DDBJ whole genome shotgun (WGS) entry which is preliminary data.</text>
</comment>
<dbReference type="InterPro" id="IPR041891">
    <property type="entry name" value="Alpha_CA_prokaryot-like"/>
</dbReference>
<evidence type="ECO:0000259" key="7">
    <source>
        <dbReference type="PROSITE" id="PS51144"/>
    </source>
</evidence>
<keyword evidence="4" id="KW-0862">Zinc</keyword>
<dbReference type="PANTHER" id="PTHR18952:SF265">
    <property type="entry name" value="CARBONIC ANHYDRASE"/>
    <property type="match status" value="1"/>
</dbReference>
<feature type="domain" description="Alpha-carbonic anhydrase" evidence="7">
    <location>
        <begin position="75"/>
        <end position="344"/>
    </location>
</feature>